<evidence type="ECO:0000256" key="2">
    <source>
        <dbReference type="ARBA" id="ARBA00022723"/>
    </source>
</evidence>
<dbReference type="InterPro" id="IPR013088">
    <property type="entry name" value="Znf_NHR/GATA"/>
</dbReference>
<dbReference type="EMBL" id="JARKIF010000020">
    <property type="protein sequence ID" value="KAJ7617738.1"/>
    <property type="molecule type" value="Genomic_DNA"/>
</dbReference>
<evidence type="ECO:0000256" key="7">
    <source>
        <dbReference type="SAM" id="MobiDB-lite"/>
    </source>
</evidence>
<organism evidence="9 10">
    <name type="scientific">Roridomyces roridus</name>
    <dbReference type="NCBI Taxonomy" id="1738132"/>
    <lineage>
        <taxon>Eukaryota</taxon>
        <taxon>Fungi</taxon>
        <taxon>Dikarya</taxon>
        <taxon>Basidiomycota</taxon>
        <taxon>Agaricomycotina</taxon>
        <taxon>Agaricomycetes</taxon>
        <taxon>Agaricomycetidae</taxon>
        <taxon>Agaricales</taxon>
        <taxon>Marasmiineae</taxon>
        <taxon>Mycenaceae</taxon>
        <taxon>Roridomyces</taxon>
    </lineage>
</organism>
<protein>
    <recommendedName>
        <fullName evidence="8">GATA-type domain-containing protein</fullName>
    </recommendedName>
</protein>
<dbReference type="Gene3D" id="3.30.50.10">
    <property type="entry name" value="Erythroid Transcription Factor GATA-1, subunit A"/>
    <property type="match status" value="2"/>
</dbReference>
<dbReference type="GO" id="GO:0000981">
    <property type="term" value="F:DNA-binding transcription factor activity, RNA polymerase II-specific"/>
    <property type="evidence" value="ECO:0007669"/>
    <property type="project" value="TreeGrafter"/>
</dbReference>
<keyword evidence="5" id="KW-0539">Nucleus</keyword>
<dbReference type="PANTHER" id="PTHR10071:SF281">
    <property type="entry name" value="BOX A-BINDING FACTOR-RELATED"/>
    <property type="match status" value="1"/>
</dbReference>
<dbReference type="PANTHER" id="PTHR10071">
    <property type="entry name" value="TRANSCRIPTION FACTOR GATA FAMILY MEMBER"/>
    <property type="match status" value="1"/>
</dbReference>
<accession>A0AAD7BDM2</accession>
<reference evidence="9" key="1">
    <citation type="submission" date="2023-03" db="EMBL/GenBank/DDBJ databases">
        <title>Massive genome expansion in bonnet fungi (Mycena s.s.) driven by repeated elements and novel gene families across ecological guilds.</title>
        <authorList>
            <consortium name="Lawrence Berkeley National Laboratory"/>
            <person name="Harder C.B."/>
            <person name="Miyauchi S."/>
            <person name="Viragh M."/>
            <person name="Kuo A."/>
            <person name="Thoen E."/>
            <person name="Andreopoulos B."/>
            <person name="Lu D."/>
            <person name="Skrede I."/>
            <person name="Drula E."/>
            <person name="Henrissat B."/>
            <person name="Morin E."/>
            <person name="Kohler A."/>
            <person name="Barry K."/>
            <person name="LaButti K."/>
            <person name="Morin E."/>
            <person name="Salamov A."/>
            <person name="Lipzen A."/>
            <person name="Mereny Z."/>
            <person name="Hegedus B."/>
            <person name="Baldrian P."/>
            <person name="Stursova M."/>
            <person name="Weitz H."/>
            <person name="Taylor A."/>
            <person name="Grigoriev I.V."/>
            <person name="Nagy L.G."/>
            <person name="Martin F."/>
            <person name="Kauserud H."/>
        </authorList>
    </citation>
    <scope>NUCLEOTIDE SEQUENCE</scope>
    <source>
        <strain evidence="9">9284</strain>
    </source>
</reference>
<evidence type="ECO:0000256" key="6">
    <source>
        <dbReference type="PROSITE-ProRule" id="PRU00094"/>
    </source>
</evidence>
<dbReference type="SMART" id="SM00401">
    <property type="entry name" value="ZnF_GATA"/>
    <property type="match status" value="2"/>
</dbReference>
<keyword evidence="3 6" id="KW-0863">Zinc-finger</keyword>
<dbReference type="CDD" id="cd00202">
    <property type="entry name" value="ZnF_GATA"/>
    <property type="match status" value="2"/>
</dbReference>
<keyword evidence="10" id="KW-1185">Reference proteome</keyword>
<feature type="domain" description="GATA-type" evidence="8">
    <location>
        <begin position="186"/>
        <end position="240"/>
    </location>
</feature>
<feature type="region of interest" description="Disordered" evidence="7">
    <location>
        <begin position="28"/>
        <end position="134"/>
    </location>
</feature>
<dbReference type="PRINTS" id="PR00619">
    <property type="entry name" value="GATAZNFINGER"/>
</dbReference>
<dbReference type="InterPro" id="IPR000679">
    <property type="entry name" value="Znf_GATA"/>
</dbReference>
<evidence type="ECO:0000259" key="8">
    <source>
        <dbReference type="PROSITE" id="PS50114"/>
    </source>
</evidence>
<evidence type="ECO:0000256" key="5">
    <source>
        <dbReference type="ARBA" id="ARBA00023242"/>
    </source>
</evidence>
<dbReference type="GO" id="GO:0000122">
    <property type="term" value="P:negative regulation of transcription by RNA polymerase II"/>
    <property type="evidence" value="ECO:0007669"/>
    <property type="project" value="TreeGrafter"/>
</dbReference>
<dbReference type="SUPFAM" id="SSF57716">
    <property type="entry name" value="Glucocorticoid receptor-like (DNA-binding domain)"/>
    <property type="match status" value="2"/>
</dbReference>
<evidence type="ECO:0000256" key="3">
    <source>
        <dbReference type="ARBA" id="ARBA00022771"/>
    </source>
</evidence>
<dbReference type="InterPro" id="IPR039355">
    <property type="entry name" value="Transcription_factor_GATA"/>
</dbReference>
<dbReference type="GO" id="GO:0045944">
    <property type="term" value="P:positive regulation of transcription by RNA polymerase II"/>
    <property type="evidence" value="ECO:0007669"/>
    <property type="project" value="TreeGrafter"/>
</dbReference>
<comment type="caution">
    <text evidence="9">The sequence shown here is derived from an EMBL/GenBank/DDBJ whole genome shotgun (WGS) entry which is preliminary data.</text>
</comment>
<keyword evidence="4" id="KW-0862">Zinc</keyword>
<feature type="domain" description="GATA-type" evidence="8">
    <location>
        <begin position="126"/>
        <end position="170"/>
    </location>
</feature>
<name>A0AAD7BDM2_9AGAR</name>
<sequence>MSHFNQYDQNQEDQQRFRISRYSTLDGALNFPSNNVQHGPGQMPFQQPAQTPPVPMAPGSVAHHHPGGAPQYPDLDQWEMPPAPSLQIARSPSTAPGQHQYHPGFGAQHPQPAAGPPPPSHTSAPNPAGRQCSRCHTTETPLWRRDPLTHAPLCNACGLYLQQRHAHRPMELIYADRDDGGTASAPTDGRRCSHCGVHRTTVWRRNREGDQVCNACGVYERLHKVQRPLSLTKRGGTPSSPEPLAFFLEQNDPRSSHIQPMNLPIYLDTLIFVCFDSPIRDSSLTFTTCYNFAPDSPTSFYRRIDW</sequence>
<comment type="subcellular location">
    <subcellularLocation>
        <location evidence="1">Nucleus</location>
    </subcellularLocation>
</comment>
<evidence type="ECO:0000313" key="9">
    <source>
        <dbReference type="EMBL" id="KAJ7617738.1"/>
    </source>
</evidence>
<dbReference type="GO" id="GO:0000978">
    <property type="term" value="F:RNA polymerase II cis-regulatory region sequence-specific DNA binding"/>
    <property type="evidence" value="ECO:0007669"/>
    <property type="project" value="TreeGrafter"/>
</dbReference>
<dbReference type="AlphaFoldDB" id="A0AAD7BDM2"/>
<feature type="compositionally biased region" description="Polar residues" evidence="7">
    <location>
        <begin position="88"/>
        <end position="97"/>
    </location>
</feature>
<dbReference type="GO" id="GO:0008270">
    <property type="term" value="F:zinc ion binding"/>
    <property type="evidence" value="ECO:0007669"/>
    <property type="project" value="UniProtKB-KW"/>
</dbReference>
<gene>
    <name evidence="9" type="ORF">FB45DRAFT_214132</name>
</gene>
<proteinExistence type="predicted"/>
<keyword evidence="2" id="KW-0479">Metal-binding</keyword>
<dbReference type="GO" id="GO:0005634">
    <property type="term" value="C:nucleus"/>
    <property type="evidence" value="ECO:0007669"/>
    <property type="project" value="UniProtKB-SubCell"/>
</dbReference>
<dbReference type="PROSITE" id="PS50114">
    <property type="entry name" value="GATA_ZN_FINGER_2"/>
    <property type="match status" value="2"/>
</dbReference>
<evidence type="ECO:0000256" key="1">
    <source>
        <dbReference type="ARBA" id="ARBA00004123"/>
    </source>
</evidence>
<evidence type="ECO:0000313" key="10">
    <source>
        <dbReference type="Proteomes" id="UP001221142"/>
    </source>
</evidence>
<dbReference type="Pfam" id="PF00320">
    <property type="entry name" value="GATA"/>
    <property type="match status" value="2"/>
</dbReference>
<evidence type="ECO:0000256" key="4">
    <source>
        <dbReference type="ARBA" id="ARBA00022833"/>
    </source>
</evidence>
<dbReference type="PROSITE" id="PS00344">
    <property type="entry name" value="GATA_ZN_FINGER_1"/>
    <property type="match status" value="1"/>
</dbReference>
<dbReference type="Proteomes" id="UP001221142">
    <property type="component" value="Unassembled WGS sequence"/>
</dbReference>